<feature type="site" description="Transition state stabilizer" evidence="6">
    <location>
        <position position="239"/>
    </location>
</feature>
<comment type="subcellular location">
    <subcellularLocation>
        <location evidence="6">Cytoplasm</location>
    </subcellularLocation>
</comment>
<keyword evidence="2 6" id="KW-0808">Transferase</keyword>
<feature type="binding site" evidence="6">
    <location>
        <position position="8"/>
    </location>
    <ligand>
        <name>Mg(2+)</name>
        <dbReference type="ChEBI" id="CHEBI:18420"/>
    </ligand>
</feature>
<proteinExistence type="inferred from homology"/>
<feature type="active site" description="Proton donor/acceptor" evidence="6">
    <location>
        <position position="146"/>
    </location>
</feature>
<dbReference type="RefSeq" id="WP_125585296.1">
    <property type="nucleotide sequence ID" value="NZ_JBHTMO010000003.1"/>
</dbReference>
<evidence type="ECO:0000313" key="8">
    <source>
        <dbReference type="EMBL" id="MFD1392339.1"/>
    </source>
</evidence>
<gene>
    <name evidence="6" type="primary">ackA</name>
    <name evidence="8" type="ORF">ACFQ3L_01905</name>
</gene>
<dbReference type="SUPFAM" id="SSF53067">
    <property type="entry name" value="Actin-like ATPase domain"/>
    <property type="match status" value="2"/>
</dbReference>
<name>A0ABW4B5P7_9LACO</name>
<dbReference type="InterPro" id="IPR023865">
    <property type="entry name" value="Aliphatic_acid_kinase_CS"/>
</dbReference>
<comment type="cofactor">
    <cofactor evidence="6">
        <name>Mg(2+)</name>
        <dbReference type="ChEBI" id="CHEBI:18420"/>
    </cofactor>
    <cofactor evidence="6">
        <name>Mn(2+)</name>
        <dbReference type="ChEBI" id="CHEBI:29035"/>
    </cofactor>
    <text evidence="6">Mg(2+). Can also accept Mn(2+).</text>
</comment>
<feature type="binding site" evidence="6">
    <location>
        <begin position="282"/>
        <end position="284"/>
    </location>
    <ligand>
        <name>ATP</name>
        <dbReference type="ChEBI" id="CHEBI:30616"/>
    </ligand>
</feature>
<evidence type="ECO:0000256" key="2">
    <source>
        <dbReference type="ARBA" id="ARBA00022679"/>
    </source>
</evidence>
<evidence type="ECO:0000256" key="6">
    <source>
        <dbReference type="HAMAP-Rule" id="MF_00020"/>
    </source>
</evidence>
<dbReference type="EC" id="2.7.2.1" evidence="6"/>
<dbReference type="PRINTS" id="PR00471">
    <property type="entry name" value="ACETATEKNASE"/>
</dbReference>
<protein>
    <recommendedName>
        <fullName evidence="6">Acetate kinase</fullName>
        <ecNumber evidence="6">2.7.2.1</ecNumber>
    </recommendedName>
    <alternativeName>
        <fullName evidence="6">Acetokinase</fullName>
    </alternativeName>
</protein>
<evidence type="ECO:0000256" key="4">
    <source>
        <dbReference type="ARBA" id="ARBA00022777"/>
    </source>
</evidence>
<organism evidence="8 9">
    <name type="scientific">Lacticaseibacillus jixianensis</name>
    <dbReference type="NCBI Taxonomy" id="2486012"/>
    <lineage>
        <taxon>Bacteria</taxon>
        <taxon>Bacillati</taxon>
        <taxon>Bacillota</taxon>
        <taxon>Bacilli</taxon>
        <taxon>Lactobacillales</taxon>
        <taxon>Lactobacillaceae</taxon>
        <taxon>Lacticaseibacillus</taxon>
    </lineage>
</organism>
<dbReference type="PROSITE" id="PS01075">
    <property type="entry name" value="ACETATE_KINASE_1"/>
    <property type="match status" value="1"/>
</dbReference>
<evidence type="ECO:0000313" key="9">
    <source>
        <dbReference type="Proteomes" id="UP001597249"/>
    </source>
</evidence>
<dbReference type="Pfam" id="PF00871">
    <property type="entry name" value="Acetate_kinase"/>
    <property type="match status" value="1"/>
</dbReference>
<feature type="binding site" evidence="6">
    <location>
        <begin position="206"/>
        <end position="210"/>
    </location>
    <ligand>
        <name>ATP</name>
        <dbReference type="ChEBI" id="CHEBI:30616"/>
    </ligand>
</feature>
<dbReference type="HAMAP" id="MF_00020">
    <property type="entry name" value="Acetate_kinase"/>
    <property type="match status" value="1"/>
</dbReference>
<dbReference type="NCBIfam" id="TIGR00016">
    <property type="entry name" value="ackA"/>
    <property type="match status" value="1"/>
</dbReference>
<reference evidence="9" key="1">
    <citation type="journal article" date="2019" name="Int. J. Syst. Evol. Microbiol.">
        <title>The Global Catalogue of Microorganisms (GCM) 10K type strain sequencing project: providing services to taxonomists for standard genome sequencing and annotation.</title>
        <authorList>
            <consortium name="The Broad Institute Genomics Platform"/>
            <consortium name="The Broad Institute Genome Sequencing Center for Infectious Disease"/>
            <person name="Wu L."/>
            <person name="Ma J."/>
        </authorList>
    </citation>
    <scope>NUCLEOTIDE SEQUENCE [LARGE SCALE GENOMIC DNA]</scope>
    <source>
        <strain evidence="9">CCM 8911</strain>
    </source>
</reference>
<evidence type="ECO:0000256" key="7">
    <source>
        <dbReference type="RuleBase" id="RU003835"/>
    </source>
</evidence>
<dbReference type="GO" id="GO:0016301">
    <property type="term" value="F:kinase activity"/>
    <property type="evidence" value="ECO:0007669"/>
    <property type="project" value="UniProtKB-KW"/>
</dbReference>
<comment type="caution">
    <text evidence="8">The sequence shown here is derived from an EMBL/GenBank/DDBJ whole genome shotgun (WGS) entry which is preliminary data.</text>
</comment>
<keyword evidence="9" id="KW-1185">Reference proteome</keyword>
<feature type="binding site" evidence="6">
    <location>
        <position position="382"/>
    </location>
    <ligand>
        <name>Mg(2+)</name>
        <dbReference type="ChEBI" id="CHEBI:18420"/>
    </ligand>
</feature>
<comment type="catalytic activity">
    <reaction evidence="6">
        <text>acetate + ATP = acetyl phosphate + ADP</text>
        <dbReference type="Rhea" id="RHEA:11352"/>
        <dbReference type="ChEBI" id="CHEBI:22191"/>
        <dbReference type="ChEBI" id="CHEBI:30089"/>
        <dbReference type="ChEBI" id="CHEBI:30616"/>
        <dbReference type="ChEBI" id="CHEBI:456216"/>
        <dbReference type="EC" id="2.7.2.1"/>
    </reaction>
</comment>
<feature type="site" description="Transition state stabilizer" evidence="6">
    <location>
        <position position="178"/>
    </location>
</feature>
<evidence type="ECO:0000256" key="5">
    <source>
        <dbReference type="ARBA" id="ARBA00022840"/>
    </source>
</evidence>
<keyword evidence="4 6" id="KW-0418">Kinase</keyword>
<sequence length="397" mass="43564">MVKILAVNAGSSTLKWKLFEMPAEQMLADGLIDRLGQAESSVKIKYGDQVYRSGHAIRNYHEAVADVMTELKDLGLVTHLHEIVGVGHRVVAGGEEFSESVVIDPQVLQDIRALKDYAPLHNPVEAEYIDVFCKMMPWATQVAVFDTAFHQTMPAENFLYSIPHQYYEQYGARKYGAHGTSVRYVSQRAAEFLGQPLAQLKMVVMHLGSGSSVTAVQNGQSVDTSMGFTPVAGVTMGTRSGDIDPSLLQYLMRKLKLTNFDDIITMLNQRSGLLGISELSADQRDLEAIEDDDPLAKLALDIYANRVAKYVGSYAALMNGVDVLVFTAGVGENAGEMRARIMAHLQFLGATIDAEKNQARGKEVNVSAPDATVQTLVIPTNEELMIVRDVQDRLPQA</sequence>
<dbReference type="EMBL" id="JBHTMO010000003">
    <property type="protein sequence ID" value="MFD1392339.1"/>
    <property type="molecule type" value="Genomic_DNA"/>
</dbReference>
<comment type="pathway">
    <text evidence="6">Metabolic intermediate biosynthesis; acetyl-CoA biosynthesis; acetyl-CoA from acetate: step 1/2.</text>
</comment>
<dbReference type="PANTHER" id="PTHR21060">
    <property type="entry name" value="ACETATE KINASE"/>
    <property type="match status" value="1"/>
</dbReference>
<feature type="binding site" evidence="6">
    <location>
        <position position="89"/>
    </location>
    <ligand>
        <name>substrate</name>
    </ligand>
</feature>
<dbReference type="CDD" id="cd24010">
    <property type="entry name" value="ASKHA_NBD_AcK_PK"/>
    <property type="match status" value="1"/>
</dbReference>
<evidence type="ECO:0000256" key="3">
    <source>
        <dbReference type="ARBA" id="ARBA00022741"/>
    </source>
</evidence>
<accession>A0ABW4B5P7</accession>
<keyword evidence="6" id="KW-0460">Magnesium</keyword>
<keyword evidence="6" id="KW-0479">Metal-binding</keyword>
<comment type="function">
    <text evidence="6">Catalyzes the formation of acetyl phosphate from acetate and ATP. Can also catalyze the reverse reaction.</text>
</comment>
<dbReference type="Gene3D" id="3.30.420.40">
    <property type="match status" value="2"/>
</dbReference>
<feature type="binding site" evidence="6">
    <location>
        <position position="15"/>
    </location>
    <ligand>
        <name>ATP</name>
        <dbReference type="ChEBI" id="CHEBI:30616"/>
    </ligand>
</feature>
<dbReference type="Proteomes" id="UP001597249">
    <property type="component" value="Unassembled WGS sequence"/>
</dbReference>
<evidence type="ECO:0000256" key="1">
    <source>
        <dbReference type="ARBA" id="ARBA00008748"/>
    </source>
</evidence>
<keyword evidence="6" id="KW-0963">Cytoplasm</keyword>
<dbReference type="PROSITE" id="PS01076">
    <property type="entry name" value="ACETATE_KINASE_2"/>
    <property type="match status" value="1"/>
</dbReference>
<dbReference type="PANTHER" id="PTHR21060:SF15">
    <property type="entry name" value="ACETATE KINASE-RELATED"/>
    <property type="match status" value="1"/>
</dbReference>
<dbReference type="InterPro" id="IPR043129">
    <property type="entry name" value="ATPase_NBD"/>
</dbReference>
<comment type="similarity">
    <text evidence="1 6 7">Belongs to the acetokinase family.</text>
</comment>
<dbReference type="InterPro" id="IPR000890">
    <property type="entry name" value="Aliphatic_acid_kin_short-chain"/>
</dbReference>
<keyword evidence="3 6" id="KW-0547">Nucleotide-binding</keyword>
<dbReference type="InterPro" id="IPR004372">
    <property type="entry name" value="Ac/propionate_kinase"/>
</dbReference>
<comment type="subunit">
    <text evidence="6">Homodimer.</text>
</comment>
<feature type="binding site" evidence="6">
    <location>
        <begin position="329"/>
        <end position="333"/>
    </location>
    <ligand>
        <name>ATP</name>
        <dbReference type="ChEBI" id="CHEBI:30616"/>
    </ligand>
</feature>
<dbReference type="PIRSF" id="PIRSF000722">
    <property type="entry name" value="Acetate_prop_kin"/>
    <property type="match status" value="1"/>
</dbReference>
<keyword evidence="5 6" id="KW-0067">ATP-binding</keyword>